<evidence type="ECO:0000256" key="4">
    <source>
        <dbReference type="ARBA" id="ARBA00022692"/>
    </source>
</evidence>
<dbReference type="Pfam" id="PF06990">
    <property type="entry name" value="Gal-3-0_sulfotr"/>
    <property type="match status" value="1"/>
</dbReference>
<keyword evidence="5" id="KW-0735">Signal-anchor</keyword>
<dbReference type="Gene3D" id="3.40.50.300">
    <property type="entry name" value="P-loop containing nucleotide triphosphate hydrolases"/>
    <property type="match status" value="1"/>
</dbReference>
<dbReference type="RefSeq" id="XP_013771935.1">
    <property type="nucleotide sequence ID" value="XM_013916481.1"/>
</dbReference>
<dbReference type="PANTHER" id="PTHR14647:SF87">
    <property type="entry name" value="PUTATIVE-RELATED"/>
    <property type="match status" value="1"/>
</dbReference>
<gene>
    <name evidence="11" type="primary">LOC106457098</name>
</gene>
<keyword evidence="4" id="KW-0812">Transmembrane</keyword>
<keyword evidence="7" id="KW-0333">Golgi apparatus</keyword>
<dbReference type="InterPro" id="IPR009729">
    <property type="entry name" value="Gal-3-0_sulfotransfrase"/>
</dbReference>
<evidence type="ECO:0000256" key="7">
    <source>
        <dbReference type="ARBA" id="ARBA00023034"/>
    </source>
</evidence>
<comment type="similarity">
    <text evidence="2">Belongs to the galactose-3-O-sulfotransferase family.</text>
</comment>
<keyword evidence="3" id="KW-0808">Transferase</keyword>
<evidence type="ECO:0000313" key="10">
    <source>
        <dbReference type="Proteomes" id="UP000694941"/>
    </source>
</evidence>
<dbReference type="SUPFAM" id="SSF52540">
    <property type="entry name" value="P-loop containing nucleoside triphosphate hydrolases"/>
    <property type="match status" value="1"/>
</dbReference>
<evidence type="ECO:0000256" key="3">
    <source>
        <dbReference type="ARBA" id="ARBA00022679"/>
    </source>
</evidence>
<protein>
    <submittedName>
        <fullName evidence="11">Galactose-3-O-sulfotransferase 4-like</fullName>
    </submittedName>
</protein>
<keyword evidence="10" id="KW-1185">Reference proteome</keyword>
<organism evidence="10 11">
    <name type="scientific">Limulus polyphemus</name>
    <name type="common">Atlantic horseshoe crab</name>
    <dbReference type="NCBI Taxonomy" id="6850"/>
    <lineage>
        <taxon>Eukaryota</taxon>
        <taxon>Metazoa</taxon>
        <taxon>Ecdysozoa</taxon>
        <taxon>Arthropoda</taxon>
        <taxon>Chelicerata</taxon>
        <taxon>Merostomata</taxon>
        <taxon>Xiphosura</taxon>
        <taxon>Limulidae</taxon>
        <taxon>Limulus</taxon>
    </lineage>
</organism>
<keyword evidence="8" id="KW-0472">Membrane</keyword>
<accession>A0ABM1AZW3</accession>
<keyword evidence="9" id="KW-0325">Glycoprotein</keyword>
<dbReference type="GeneID" id="106457098"/>
<evidence type="ECO:0000256" key="2">
    <source>
        <dbReference type="ARBA" id="ARBA00008124"/>
    </source>
</evidence>
<dbReference type="InterPro" id="IPR027417">
    <property type="entry name" value="P-loop_NTPase"/>
</dbReference>
<dbReference type="Proteomes" id="UP000694941">
    <property type="component" value="Unplaced"/>
</dbReference>
<name>A0ABM1AZW3_LIMPO</name>
<reference evidence="11" key="1">
    <citation type="submission" date="2025-08" db="UniProtKB">
        <authorList>
            <consortium name="RefSeq"/>
        </authorList>
    </citation>
    <scope>IDENTIFICATION</scope>
    <source>
        <tissue evidence="11">Muscle</tissue>
    </source>
</reference>
<evidence type="ECO:0000256" key="8">
    <source>
        <dbReference type="ARBA" id="ARBA00023136"/>
    </source>
</evidence>
<keyword evidence="6" id="KW-1133">Transmembrane helix</keyword>
<sequence>MNEVGHGRCHPTRVPLWKLDQTNWPSFTSLFELDPAIVCLPSVDDCVVAVSDSIVQAAACFIPKTSTCFPWIPEEIATLLDEDVQDNCLEAKTNVVFLKTHKAASSSIQNIFMRYGDTHDLLFVLPYYGNYFGHPQQFHHSMAPRLKPSAGKTHYNIFTHHTRFNYGELKRLMPKNTIFVTILRDPAELFESLYSYYSLENLYNESILTIGFNTSKKVLDRRYGGKIGRNQMSFDLGLSPSRFFNVITIEQFAQKLDKEFDLVMIAEQMDKSLILLKNLLCWSIDDVVIFKLNARSDKFVKPITADIRQRLQEINSADQVLYNFFKKRLAEKIHEFGKRKIVASVKKLKKRRQEWFNYCVQGENLLINTEEAKKVYYANPKVMKLKPKEDNVTCKKMTDQELYYTNKLRKKQKLWVM</sequence>
<comment type="subcellular location">
    <subcellularLocation>
        <location evidence="1">Golgi apparatus membrane</location>
        <topology evidence="1">Single-pass type II membrane protein</topology>
    </subcellularLocation>
</comment>
<proteinExistence type="inferred from homology"/>
<evidence type="ECO:0000313" key="11">
    <source>
        <dbReference type="RefSeq" id="XP_013771935.1"/>
    </source>
</evidence>
<evidence type="ECO:0000256" key="9">
    <source>
        <dbReference type="ARBA" id="ARBA00023180"/>
    </source>
</evidence>
<dbReference type="PANTHER" id="PTHR14647">
    <property type="entry name" value="GALACTOSE-3-O-SULFOTRANSFERASE"/>
    <property type="match status" value="1"/>
</dbReference>
<evidence type="ECO:0000256" key="5">
    <source>
        <dbReference type="ARBA" id="ARBA00022968"/>
    </source>
</evidence>
<evidence type="ECO:0000256" key="6">
    <source>
        <dbReference type="ARBA" id="ARBA00022989"/>
    </source>
</evidence>
<evidence type="ECO:0000256" key="1">
    <source>
        <dbReference type="ARBA" id="ARBA00004323"/>
    </source>
</evidence>